<protein>
    <submittedName>
        <fullName evidence="2">Uncharacterized protein</fullName>
    </submittedName>
</protein>
<dbReference type="EMBL" id="FNSC01000001">
    <property type="protein sequence ID" value="SEE43699.1"/>
    <property type="molecule type" value="Genomic_DNA"/>
</dbReference>
<keyword evidence="1" id="KW-0812">Transmembrane</keyword>
<keyword evidence="3" id="KW-1185">Reference proteome</keyword>
<dbReference type="AlphaFoldDB" id="A0A1H5ITV4"/>
<organism evidence="2 3">
    <name type="scientific">Pseudomonas anguilliseptica</name>
    <dbReference type="NCBI Taxonomy" id="53406"/>
    <lineage>
        <taxon>Bacteria</taxon>
        <taxon>Pseudomonadati</taxon>
        <taxon>Pseudomonadota</taxon>
        <taxon>Gammaproteobacteria</taxon>
        <taxon>Pseudomonadales</taxon>
        <taxon>Pseudomonadaceae</taxon>
        <taxon>Pseudomonas</taxon>
    </lineage>
</organism>
<feature type="transmembrane region" description="Helical" evidence="1">
    <location>
        <begin position="12"/>
        <end position="33"/>
    </location>
</feature>
<accession>A0A1H5ITV4</accession>
<name>A0A1H5ITV4_PSEAG</name>
<evidence type="ECO:0000313" key="2">
    <source>
        <dbReference type="EMBL" id="SEE43699.1"/>
    </source>
</evidence>
<proteinExistence type="predicted"/>
<dbReference type="STRING" id="53406.SAMN05421553_4794"/>
<keyword evidence="1" id="KW-1133">Transmembrane helix</keyword>
<sequence length="433" mass="48644">MWRATVRRGIKALGLAFGSLVFFVLLLPVVLIGRRNSAKRVSSPHLAWGDAPIISNPYWARIMKSAGYSSCGFTDGYCYTINKREDYDRLLADHFPGVPYEGKKFLGFLRCLLEFDVFFISFNGFLLGGTPFWRLESHVFRAAGKKVVVMPFGLDSYIYNRVRSTELLHGLMMSIPGPAIRQMRIGAKVDYWCEKADAVIPGIMWADGFGRWDALVPSVVSVNESEWEVSQRNSPANGVDDVVYIAHAPNHRGFKGSEFVLEAVHILKTEGIKVELILIEGKQNSEVKRILRDEADILVEQIICPGHGLNALEGMASGLTVVCNLENDDYILPLRRWSYFGECPLVSASPENLAEVLRKLISAPKLRQRLGRAGRDYVEKYQGSAAAVFFYGKVIDYIYGRETSIIQLFHPLHSARMKELGKVDHPLINSRLP</sequence>
<dbReference type="Proteomes" id="UP000242849">
    <property type="component" value="Unassembled WGS sequence"/>
</dbReference>
<dbReference type="Gene3D" id="3.40.50.2000">
    <property type="entry name" value="Glycogen Phosphorylase B"/>
    <property type="match status" value="1"/>
</dbReference>
<evidence type="ECO:0000256" key="1">
    <source>
        <dbReference type="SAM" id="Phobius"/>
    </source>
</evidence>
<reference evidence="3" key="1">
    <citation type="submission" date="2016-10" db="EMBL/GenBank/DDBJ databases">
        <authorList>
            <person name="Varghese N."/>
            <person name="Submissions S."/>
        </authorList>
    </citation>
    <scope>NUCLEOTIDE SEQUENCE [LARGE SCALE GENOMIC DNA]</scope>
    <source>
        <strain evidence="3">DSM 12111</strain>
    </source>
</reference>
<dbReference type="OrthoDB" id="9809622at2"/>
<gene>
    <name evidence="2" type="ORF">SAMN05421553_4794</name>
</gene>
<keyword evidence="1" id="KW-0472">Membrane</keyword>
<evidence type="ECO:0000313" key="3">
    <source>
        <dbReference type="Proteomes" id="UP000242849"/>
    </source>
</evidence>
<dbReference type="SUPFAM" id="SSF53756">
    <property type="entry name" value="UDP-Glycosyltransferase/glycogen phosphorylase"/>
    <property type="match status" value="1"/>
</dbReference>
<dbReference type="RefSeq" id="WP_090387480.1">
    <property type="nucleotide sequence ID" value="NZ_FNSC01000001.1"/>
</dbReference>